<evidence type="ECO:0000313" key="3">
    <source>
        <dbReference type="Proteomes" id="UP000028181"/>
    </source>
</evidence>
<sequence length="188" mass="21139">MARTFRVFRDGAFLVAFFILLVLIAAKLDEAADSVVHGPFHVIDGDTLAVGGERLRLQGMDAPELDQTCEDGRGKPWACGEEARRLLMRLVADGKTECLGRERDKYRRLLVRCHSGTTSINGTLVRQGLAVASGRYAQEQVAARRERQGLWAGRFESPRDWRASRGTMDDVGLAEAFWDWMKRVTAWQ</sequence>
<dbReference type="SMART" id="SM00318">
    <property type="entry name" value="SNc"/>
    <property type="match status" value="1"/>
</dbReference>
<keyword evidence="3" id="KW-1185">Reference proteome</keyword>
<dbReference type="EMBL" id="HG938353">
    <property type="protein sequence ID" value="CDN47828.1"/>
    <property type="molecule type" value="Genomic_DNA"/>
</dbReference>
<protein>
    <submittedName>
        <fullName evidence="2">Nuclease (SNase domain protein)</fullName>
    </submittedName>
</protein>
<dbReference type="PATRIC" id="fig|1028800.3.peg.1666"/>
<reference evidence="3" key="1">
    <citation type="journal article" date="2014" name="BMC Genomics">
        <title>Genome sequencing of two Neorhizobium galegae strains reveals a noeT gene responsible for the unusual acetylation of the nodulation factors.</title>
        <authorList>
            <person name="Osterman J."/>
            <person name="Marsh J."/>
            <person name="Laine P.K."/>
            <person name="Zeng Z."/>
            <person name="Alatalo E."/>
            <person name="Sullivan J.T."/>
            <person name="Young J.P."/>
            <person name="Thomas-Oates J."/>
            <person name="Paulin L."/>
            <person name="Lindstrom K."/>
        </authorList>
    </citation>
    <scope>NUCLEOTIDE SEQUENCE [LARGE SCALE GENOMIC DNA]</scope>
    <source>
        <strain evidence="3">HAMBI 540</strain>
    </source>
</reference>
<dbReference type="PROSITE" id="PS50830">
    <property type="entry name" value="TNASE_3"/>
    <property type="match status" value="1"/>
</dbReference>
<dbReference type="HOGENOM" id="CLU_046484_6_0_5"/>
<dbReference type="Pfam" id="PF00565">
    <property type="entry name" value="SNase"/>
    <property type="match status" value="1"/>
</dbReference>
<dbReference type="PANTHER" id="PTHR12302">
    <property type="entry name" value="EBNA2 BINDING PROTEIN P100"/>
    <property type="match status" value="1"/>
</dbReference>
<dbReference type="PANTHER" id="PTHR12302:SF26">
    <property type="entry name" value="BLR1266 PROTEIN"/>
    <property type="match status" value="1"/>
</dbReference>
<evidence type="ECO:0000259" key="1">
    <source>
        <dbReference type="PROSITE" id="PS50830"/>
    </source>
</evidence>
<dbReference type="KEGG" id="ngg:RG540_CH16560"/>
<dbReference type="Proteomes" id="UP000028181">
    <property type="component" value="Chromosome I"/>
</dbReference>
<dbReference type="eggNOG" id="COG1525">
    <property type="taxonomic scope" value="Bacteria"/>
</dbReference>
<name>A0A068SNL6_NEOGA</name>
<dbReference type="OrthoDB" id="9805504at2"/>
<evidence type="ECO:0000313" key="2">
    <source>
        <dbReference type="EMBL" id="CDN47828.1"/>
    </source>
</evidence>
<proteinExistence type="predicted"/>
<dbReference type="InterPro" id="IPR016071">
    <property type="entry name" value="Staphylococal_nuclease_OB-fold"/>
</dbReference>
<organism evidence="2 3">
    <name type="scientific">Neorhizobium galegae bv. orientalis str. HAMBI 540</name>
    <dbReference type="NCBI Taxonomy" id="1028800"/>
    <lineage>
        <taxon>Bacteria</taxon>
        <taxon>Pseudomonadati</taxon>
        <taxon>Pseudomonadota</taxon>
        <taxon>Alphaproteobacteria</taxon>
        <taxon>Hyphomicrobiales</taxon>
        <taxon>Rhizobiaceae</taxon>
        <taxon>Rhizobium/Agrobacterium group</taxon>
        <taxon>Neorhizobium</taxon>
    </lineage>
</organism>
<accession>A0A068SNL6</accession>
<dbReference type="InterPro" id="IPR035437">
    <property type="entry name" value="SNase_OB-fold_sf"/>
</dbReference>
<gene>
    <name evidence="2" type="ORF">RG540_CH16560</name>
</gene>
<feature type="domain" description="TNase-like" evidence="1">
    <location>
        <begin position="41"/>
        <end position="153"/>
    </location>
</feature>
<dbReference type="SUPFAM" id="SSF50199">
    <property type="entry name" value="Staphylococcal nuclease"/>
    <property type="match status" value="1"/>
</dbReference>
<dbReference type="AlphaFoldDB" id="A0A068SNL6"/>
<dbReference type="Gene3D" id="2.40.50.90">
    <property type="match status" value="1"/>
</dbReference>